<keyword evidence="4" id="KW-1185">Reference proteome</keyword>
<dbReference type="InterPro" id="IPR029410">
    <property type="entry name" value="CAP_assoc"/>
</dbReference>
<dbReference type="PANTHER" id="PTHR31157">
    <property type="entry name" value="SCP DOMAIN-CONTAINING PROTEIN"/>
    <property type="match status" value="1"/>
</dbReference>
<gene>
    <name evidence="3" type="ORF">HNQ94_003494</name>
</gene>
<dbReference type="SUPFAM" id="SSF55797">
    <property type="entry name" value="PR-1-like"/>
    <property type="match status" value="1"/>
</dbReference>
<dbReference type="RefSeq" id="WP_174497473.1">
    <property type="nucleotide sequence ID" value="NZ_CADDWK010000015.1"/>
</dbReference>
<evidence type="ECO:0000259" key="1">
    <source>
        <dbReference type="Pfam" id="PF00188"/>
    </source>
</evidence>
<dbReference type="EMBL" id="JACHGH010000014">
    <property type="protein sequence ID" value="MBB6455000.1"/>
    <property type="molecule type" value="Genomic_DNA"/>
</dbReference>
<dbReference type="Pfam" id="PF14504">
    <property type="entry name" value="CAP_assoc_N"/>
    <property type="match status" value="1"/>
</dbReference>
<proteinExistence type="predicted"/>
<evidence type="ECO:0000313" key="3">
    <source>
        <dbReference type="EMBL" id="MBB6455000.1"/>
    </source>
</evidence>
<dbReference type="AlphaFoldDB" id="A0A841Q9B7"/>
<evidence type="ECO:0000313" key="4">
    <source>
        <dbReference type="Proteomes" id="UP000581688"/>
    </source>
</evidence>
<reference evidence="3 4" key="1">
    <citation type="submission" date="2020-08" db="EMBL/GenBank/DDBJ databases">
        <title>Genomic Encyclopedia of Type Strains, Phase IV (KMG-IV): sequencing the most valuable type-strain genomes for metagenomic binning, comparative biology and taxonomic classification.</title>
        <authorList>
            <person name="Goeker M."/>
        </authorList>
    </citation>
    <scope>NUCLEOTIDE SEQUENCE [LARGE SCALE GENOMIC DNA]</scope>
    <source>
        <strain evidence="3 4">DSM 19612</strain>
    </source>
</reference>
<dbReference type="CDD" id="cd05379">
    <property type="entry name" value="CAP_bacterial"/>
    <property type="match status" value="1"/>
</dbReference>
<dbReference type="PANTHER" id="PTHR31157:SF26">
    <property type="entry name" value="SCP-LIKE EXTRACELLULAR PROTEIN"/>
    <property type="match status" value="1"/>
</dbReference>
<accession>A0A841Q9B7</accession>
<evidence type="ECO:0000259" key="2">
    <source>
        <dbReference type="Pfam" id="PF14504"/>
    </source>
</evidence>
<dbReference type="Proteomes" id="UP000581688">
    <property type="component" value="Unassembled WGS sequence"/>
</dbReference>
<dbReference type="Pfam" id="PF00188">
    <property type="entry name" value="CAP"/>
    <property type="match status" value="1"/>
</dbReference>
<organism evidence="3 4">
    <name type="scientific">Salirhabdus euzebyi</name>
    <dbReference type="NCBI Taxonomy" id="394506"/>
    <lineage>
        <taxon>Bacteria</taxon>
        <taxon>Bacillati</taxon>
        <taxon>Bacillota</taxon>
        <taxon>Bacilli</taxon>
        <taxon>Bacillales</taxon>
        <taxon>Bacillaceae</taxon>
        <taxon>Salirhabdus</taxon>
    </lineage>
</organism>
<dbReference type="InterPro" id="IPR035940">
    <property type="entry name" value="CAP_sf"/>
</dbReference>
<dbReference type="Gene3D" id="3.40.33.10">
    <property type="entry name" value="CAP"/>
    <property type="match status" value="1"/>
</dbReference>
<protein>
    <submittedName>
        <fullName evidence="3">Uncharacterized protein YkwD</fullName>
    </submittedName>
</protein>
<sequence length="353" mass="41021">MKRLGIIAVLLFVFYIFMEEEALLNDFIHNLKEPSVKEEELIKDEIKVEQQEKLPSNVFSGDLFELFASSEQKIIDKLGQPNRKDPSPYGYDWWIYEKIEDQYIQIAMENGQSVSVFATGDSIPMSPVTIGDQYEKVMEHFPFEEEVQFETTDGSYQFLLKEGDLKINPLVSLSDDYFIQFYFDTFTNELSSVRLLTSDALLRIKPYAVKYRGDLPKVEDLDEQQWEKVQNGRERQILAISNIIRQRFDLSHLQWENQVSQVAFSHSKDMSINQYFSHFSLNGDGLKERLAKYDIAYRSAGENIAAQYPDAPAAVEGWLNSEGHRKALLNRDYTHLGVGVYRDYYTQNFVQAQ</sequence>
<dbReference type="InterPro" id="IPR014044">
    <property type="entry name" value="CAP_dom"/>
</dbReference>
<comment type="caution">
    <text evidence="3">The sequence shown here is derived from an EMBL/GenBank/DDBJ whole genome shotgun (WGS) entry which is preliminary data.</text>
</comment>
<feature type="domain" description="CAP-associated" evidence="2">
    <location>
        <begin position="70"/>
        <end position="207"/>
    </location>
</feature>
<feature type="domain" description="SCP" evidence="1">
    <location>
        <begin position="242"/>
        <end position="351"/>
    </location>
</feature>
<name>A0A841Q9B7_9BACI</name>